<evidence type="ECO:0000313" key="2">
    <source>
        <dbReference type="Proteomes" id="UP000008631"/>
    </source>
</evidence>
<dbReference type="EMBL" id="CP002353">
    <property type="protein sequence ID" value="ADV61786.1"/>
    <property type="molecule type" value="Genomic_DNA"/>
</dbReference>
<organism evidence="1 2">
    <name type="scientific">Isosphaera pallida (strain ATCC 43644 / DSM 9630 / IS1B)</name>
    <dbReference type="NCBI Taxonomy" id="575540"/>
    <lineage>
        <taxon>Bacteria</taxon>
        <taxon>Pseudomonadati</taxon>
        <taxon>Planctomycetota</taxon>
        <taxon>Planctomycetia</taxon>
        <taxon>Isosphaerales</taxon>
        <taxon>Isosphaeraceae</taxon>
        <taxon>Isosphaera</taxon>
    </lineage>
</organism>
<protein>
    <recommendedName>
        <fullName evidence="3">Carboxypeptidase regulatory-like domain-containing protein</fullName>
    </recommendedName>
</protein>
<keyword evidence="2" id="KW-1185">Reference proteome</keyword>
<dbReference type="SUPFAM" id="SSF49464">
    <property type="entry name" value="Carboxypeptidase regulatory domain-like"/>
    <property type="match status" value="1"/>
</dbReference>
<dbReference type="eggNOG" id="ENOG503304A">
    <property type="taxonomic scope" value="Bacteria"/>
</dbReference>
<dbReference type="HOGENOM" id="CLU_113730_0_0_0"/>
<accession>E8R5N7</accession>
<reference key="1">
    <citation type="submission" date="2010-11" db="EMBL/GenBank/DDBJ databases">
        <title>The complete sequence of chromosome of Isophaera pallida ATCC 43644.</title>
        <authorList>
            <consortium name="US DOE Joint Genome Institute (JGI-PGF)"/>
            <person name="Lucas S."/>
            <person name="Copeland A."/>
            <person name="Lapidus A."/>
            <person name="Bruce D."/>
            <person name="Goodwin L."/>
            <person name="Pitluck S."/>
            <person name="Kyrpides N."/>
            <person name="Mavromatis K."/>
            <person name="Pagani I."/>
            <person name="Ivanova N."/>
            <person name="Saunders E."/>
            <person name="Brettin T."/>
            <person name="Detter J.C."/>
            <person name="Han C."/>
            <person name="Tapia R."/>
            <person name="Land M."/>
            <person name="Hauser L."/>
            <person name="Markowitz V."/>
            <person name="Cheng J.-F."/>
            <person name="Hugenholtz P."/>
            <person name="Woyke T."/>
            <person name="Wu D."/>
            <person name="Eisen J.A."/>
        </authorList>
    </citation>
    <scope>NUCLEOTIDE SEQUENCE</scope>
    <source>
        <strain>ATCC 43644</strain>
    </source>
</reference>
<evidence type="ECO:0008006" key="3">
    <source>
        <dbReference type="Google" id="ProtNLM"/>
    </source>
</evidence>
<gene>
    <name evidence="1" type="ordered locus">Isop_1200</name>
</gene>
<name>E8R5N7_ISOPI</name>
<dbReference type="Proteomes" id="UP000008631">
    <property type="component" value="Chromosome"/>
</dbReference>
<reference evidence="1 2" key="2">
    <citation type="journal article" date="2011" name="Stand. Genomic Sci.">
        <title>Complete genome sequence of Isosphaera pallida type strain (IS1B).</title>
        <authorList>
            <consortium name="US DOE Joint Genome Institute (JGI-PGF)"/>
            <person name="Goker M."/>
            <person name="Cleland D."/>
            <person name="Saunders E."/>
            <person name="Lapidus A."/>
            <person name="Nolan M."/>
            <person name="Lucas S."/>
            <person name="Hammon N."/>
            <person name="Deshpande S."/>
            <person name="Cheng J.F."/>
            <person name="Tapia R."/>
            <person name="Han C."/>
            <person name="Goodwin L."/>
            <person name="Pitluck S."/>
            <person name="Liolios K."/>
            <person name="Pagani I."/>
            <person name="Ivanova N."/>
            <person name="Mavromatis K."/>
            <person name="Pati A."/>
            <person name="Chen A."/>
            <person name="Palaniappan K."/>
            <person name="Land M."/>
            <person name="Hauser L."/>
            <person name="Chang Y.J."/>
            <person name="Jeffries C.D."/>
            <person name="Detter J.C."/>
            <person name="Beck B."/>
            <person name="Woyke T."/>
            <person name="Bristow J."/>
            <person name="Eisen J.A."/>
            <person name="Markowitz V."/>
            <person name="Hugenholtz P."/>
            <person name="Kyrpides N.C."/>
            <person name="Klenk H.P."/>
        </authorList>
    </citation>
    <scope>NUCLEOTIDE SEQUENCE [LARGE SCALE GENOMIC DNA]</scope>
    <source>
        <strain evidence="2">ATCC 43644 / DSM 9630 / IS1B</strain>
    </source>
</reference>
<dbReference type="InterPro" id="IPR008969">
    <property type="entry name" value="CarboxyPept-like_regulatory"/>
</dbReference>
<evidence type="ECO:0000313" key="1">
    <source>
        <dbReference type="EMBL" id="ADV61786.1"/>
    </source>
</evidence>
<sequence>MISRKPAHFGWNASLLALILVAMRCLIGCGEDSLRMPRVPVSGRVTIDGQPLAEATVVFLKKGGLADPNADAPRGVTDQDGRYQLSTYAENDGAPQGEYLVGIITAPNTEGLVKRDDPLKGRYANPETSGLTFTVPAEGSDQANFDLQAVK</sequence>
<dbReference type="KEGG" id="ipa:Isop_1200"/>
<proteinExistence type="predicted"/>
<dbReference type="InParanoid" id="E8R5N7"/>
<dbReference type="AlphaFoldDB" id="E8R5N7"/>